<accession>A0AAE0T6J5</accession>
<reference evidence="1" key="1">
    <citation type="journal article" date="2021" name="Genome Biol. Evol.">
        <title>A High-Quality Reference Genome for a Parasitic Bivalve with Doubly Uniparental Inheritance (Bivalvia: Unionida).</title>
        <authorList>
            <person name="Smith C.H."/>
        </authorList>
    </citation>
    <scope>NUCLEOTIDE SEQUENCE</scope>
    <source>
        <strain evidence="1">CHS0354</strain>
    </source>
</reference>
<proteinExistence type="predicted"/>
<evidence type="ECO:0000313" key="2">
    <source>
        <dbReference type="Proteomes" id="UP001195483"/>
    </source>
</evidence>
<dbReference type="Proteomes" id="UP001195483">
    <property type="component" value="Unassembled WGS sequence"/>
</dbReference>
<reference evidence="1" key="3">
    <citation type="submission" date="2023-05" db="EMBL/GenBank/DDBJ databases">
        <authorList>
            <person name="Smith C.H."/>
        </authorList>
    </citation>
    <scope>NUCLEOTIDE SEQUENCE</scope>
    <source>
        <strain evidence="1">CHS0354</strain>
        <tissue evidence="1">Mantle</tissue>
    </source>
</reference>
<dbReference type="EMBL" id="JAEAOA010000964">
    <property type="protein sequence ID" value="KAK3604398.1"/>
    <property type="molecule type" value="Genomic_DNA"/>
</dbReference>
<reference evidence="1" key="2">
    <citation type="journal article" date="2021" name="Genome Biol. Evol.">
        <title>Developing a high-quality reference genome for a parasitic bivalve with doubly uniparental inheritance (Bivalvia: Unionida).</title>
        <authorList>
            <person name="Smith C.H."/>
        </authorList>
    </citation>
    <scope>NUCLEOTIDE SEQUENCE</scope>
    <source>
        <strain evidence="1">CHS0354</strain>
        <tissue evidence="1">Mantle</tissue>
    </source>
</reference>
<sequence>MVATVNNRLKLHLTATGTISENQSGFLNNRSTLDQLFRLEAAISLAFNNRSKRHRHFVAIFLDFVDHMERGPHLKTQQVWHNGGNSQTYSTFESPTTVVVVILVVIATADSLSEMFVWKCMRIV</sequence>
<dbReference type="AlphaFoldDB" id="A0AAE0T6J5"/>
<evidence type="ECO:0008006" key="3">
    <source>
        <dbReference type="Google" id="ProtNLM"/>
    </source>
</evidence>
<protein>
    <recommendedName>
        <fullName evidence="3">Reverse transcriptase domain-containing protein</fullName>
    </recommendedName>
</protein>
<organism evidence="1 2">
    <name type="scientific">Potamilus streckersoni</name>
    <dbReference type="NCBI Taxonomy" id="2493646"/>
    <lineage>
        <taxon>Eukaryota</taxon>
        <taxon>Metazoa</taxon>
        <taxon>Spiralia</taxon>
        <taxon>Lophotrochozoa</taxon>
        <taxon>Mollusca</taxon>
        <taxon>Bivalvia</taxon>
        <taxon>Autobranchia</taxon>
        <taxon>Heteroconchia</taxon>
        <taxon>Palaeoheterodonta</taxon>
        <taxon>Unionida</taxon>
        <taxon>Unionoidea</taxon>
        <taxon>Unionidae</taxon>
        <taxon>Ambleminae</taxon>
        <taxon>Lampsilini</taxon>
        <taxon>Potamilus</taxon>
    </lineage>
</organism>
<name>A0AAE0T6J5_9BIVA</name>
<evidence type="ECO:0000313" key="1">
    <source>
        <dbReference type="EMBL" id="KAK3604398.1"/>
    </source>
</evidence>
<gene>
    <name evidence="1" type="ORF">CHS0354_015532</name>
</gene>
<keyword evidence="2" id="KW-1185">Reference proteome</keyword>
<comment type="caution">
    <text evidence="1">The sequence shown here is derived from an EMBL/GenBank/DDBJ whole genome shotgun (WGS) entry which is preliminary data.</text>
</comment>